<dbReference type="InterPro" id="IPR013783">
    <property type="entry name" value="Ig-like_fold"/>
</dbReference>
<sequence>MGDCFSRRIEGAMKGRDSVMRGGVKPLWLRLVGVLAALAMLLTGMVATATADAADNASGDVKLVWGRDMFYVKDAIRGVRDGDAWTPDLDTTGDSDYADTLDYGRDFYGWNTKADGTGDWYRFRRNFGRDSSTFNKVVVEQAPKLANGKVKYPEGGVLYAQWQRQTSGQYDKVQLQQTKVRKSDFKNLTITSTGWSGTFRGGLYIAACGEPAKDNTYDQSCMGPDGTMAGEGPFGNNWYANYYNRFYVDANGDSEPFSLGSGTLDDADLSKFVDAAYANSEVKYFTVYVFFLNWDTSPIKIGDIALDRSVAPAPDTVAPVFAGVSDVTVDQGVVFDPLAGVTARDDRDGDVTSAVTVSPSAVDTSEPGETTLTYTVKDKAGNTATVSRVVRVKSVAPDADRDLTGDTRDDGLIGLGAVAPGAKVTLRLPAGYAGRTGDVYVYSTPTVLAVGATVSDEGTLGVALPAGLPAGVHRIVFKPYDASLPLVWDSFEVKAAQEKPAPSTPGNTDATAGRKPAAKQPLPDTGSDVALVGVAVLVLAAVAGIVLAVRRRG</sequence>
<protein>
    <recommendedName>
        <fullName evidence="3">Pesticidal crystal protein Cry22Aa Ig-like domain-containing protein</fullName>
    </recommendedName>
</protein>
<evidence type="ECO:0000256" key="2">
    <source>
        <dbReference type="SAM" id="Phobius"/>
    </source>
</evidence>
<dbReference type="Gene3D" id="2.60.40.10">
    <property type="entry name" value="Immunoglobulins"/>
    <property type="match status" value="1"/>
</dbReference>
<comment type="caution">
    <text evidence="4">The sequence shown here is derived from an EMBL/GenBank/DDBJ whole genome shotgun (WGS) entry which is preliminary data.</text>
</comment>
<feature type="region of interest" description="Disordered" evidence="1">
    <location>
        <begin position="497"/>
        <end position="522"/>
    </location>
</feature>
<keyword evidence="2" id="KW-0812">Transmembrane</keyword>
<dbReference type="EMBL" id="JGZK01000007">
    <property type="protein sequence ID" value="KFI85355.1"/>
    <property type="molecule type" value="Genomic_DNA"/>
</dbReference>
<dbReference type="Proteomes" id="UP000028984">
    <property type="component" value="Unassembled WGS sequence"/>
</dbReference>
<evidence type="ECO:0000259" key="3">
    <source>
        <dbReference type="Pfam" id="PF16403"/>
    </source>
</evidence>
<feature type="transmembrane region" description="Helical" evidence="2">
    <location>
        <begin position="529"/>
        <end position="549"/>
    </location>
</feature>
<evidence type="ECO:0000256" key="1">
    <source>
        <dbReference type="SAM" id="MobiDB-lite"/>
    </source>
</evidence>
<evidence type="ECO:0000313" key="4">
    <source>
        <dbReference type="EMBL" id="KFI85355.1"/>
    </source>
</evidence>
<reference evidence="4 5" key="1">
    <citation type="submission" date="2014-03" db="EMBL/GenBank/DDBJ databases">
        <title>Genomics of Bifidobacteria.</title>
        <authorList>
            <person name="Ventura M."/>
            <person name="Milani C."/>
            <person name="Lugli G.A."/>
        </authorList>
    </citation>
    <scope>NUCLEOTIDE SEQUENCE [LARGE SCALE GENOMIC DNA]</scope>
    <source>
        <strain evidence="4 5">DSM 23975</strain>
    </source>
</reference>
<gene>
    <name evidence="4" type="ORF">BREU_2312</name>
</gene>
<evidence type="ECO:0000313" key="5">
    <source>
        <dbReference type="Proteomes" id="UP000028984"/>
    </source>
</evidence>
<keyword evidence="5" id="KW-1185">Reference proteome</keyword>
<proteinExistence type="predicted"/>
<keyword evidence="2" id="KW-0472">Membrane</keyword>
<dbReference type="STRING" id="1437610.BREU_2312"/>
<organism evidence="4 5">
    <name type="scientific">Bifidobacterium reuteri DSM 23975</name>
    <dbReference type="NCBI Taxonomy" id="1437610"/>
    <lineage>
        <taxon>Bacteria</taxon>
        <taxon>Bacillati</taxon>
        <taxon>Actinomycetota</taxon>
        <taxon>Actinomycetes</taxon>
        <taxon>Bifidobacteriales</taxon>
        <taxon>Bifidobacteriaceae</taxon>
        <taxon>Bifidobacterium</taxon>
    </lineage>
</organism>
<dbReference type="Pfam" id="PF16403">
    <property type="entry name" value="Bact_surface_Ig-like"/>
    <property type="match status" value="1"/>
</dbReference>
<dbReference type="GO" id="GO:0005975">
    <property type="term" value="P:carbohydrate metabolic process"/>
    <property type="evidence" value="ECO:0007669"/>
    <property type="project" value="UniProtKB-ARBA"/>
</dbReference>
<dbReference type="AlphaFoldDB" id="A0A087CQ05"/>
<feature type="domain" description="Pesticidal crystal protein Cry22Aa Ig-like" evidence="3">
    <location>
        <begin position="322"/>
        <end position="392"/>
    </location>
</feature>
<dbReference type="eggNOG" id="COG3227">
    <property type="taxonomic scope" value="Bacteria"/>
</dbReference>
<keyword evidence="2" id="KW-1133">Transmembrane helix</keyword>
<name>A0A087CQ05_9BIFI</name>
<accession>A0A087CQ05</accession>
<dbReference type="InterPro" id="IPR032179">
    <property type="entry name" value="Cry22Aa_Ig-like"/>
</dbReference>